<evidence type="ECO:0000256" key="2">
    <source>
        <dbReference type="ARBA" id="ARBA00006068"/>
    </source>
</evidence>
<dbReference type="EMBL" id="CP021920">
    <property type="protein sequence ID" value="ASB90987.1"/>
    <property type="molecule type" value="Genomic_DNA"/>
</dbReference>
<comment type="function">
    <text evidence="10">Involved in SarA attenuation. Affects resistance to oxacillin and teicoplanin, as well as the synthesis of virulence factors.</text>
</comment>
<feature type="domain" description="Cell envelope-related transcriptional attenuator" evidence="12">
    <location>
        <begin position="87"/>
        <end position="230"/>
    </location>
</feature>
<accession>A0ABN5AJR1</accession>
<dbReference type="NCBIfam" id="TIGR00350">
    <property type="entry name" value="lytR_cpsA_psr"/>
    <property type="match status" value="1"/>
</dbReference>
<keyword evidence="8" id="KW-0472">Membrane</keyword>
<protein>
    <recommendedName>
        <fullName evidence="11">Regulatory protein MsrR</fullName>
    </recommendedName>
</protein>
<evidence type="ECO:0000313" key="13">
    <source>
        <dbReference type="EMBL" id="ASB90987.1"/>
    </source>
</evidence>
<dbReference type="Proteomes" id="UP000196877">
    <property type="component" value="Chromosome"/>
</dbReference>
<keyword evidence="7" id="KW-0805">Transcription regulation</keyword>
<evidence type="ECO:0000256" key="7">
    <source>
        <dbReference type="ARBA" id="ARBA00023015"/>
    </source>
</evidence>
<evidence type="ECO:0000256" key="1">
    <source>
        <dbReference type="ARBA" id="ARBA00004401"/>
    </source>
</evidence>
<evidence type="ECO:0000256" key="6">
    <source>
        <dbReference type="ARBA" id="ARBA00022989"/>
    </source>
</evidence>
<dbReference type="InterPro" id="IPR004474">
    <property type="entry name" value="LytR_CpsA_psr"/>
</dbReference>
<dbReference type="InterPro" id="IPR050922">
    <property type="entry name" value="LytR/CpsA/Psr_CW_biosynth"/>
</dbReference>
<evidence type="ECO:0000256" key="8">
    <source>
        <dbReference type="ARBA" id="ARBA00023136"/>
    </source>
</evidence>
<evidence type="ECO:0000259" key="12">
    <source>
        <dbReference type="Pfam" id="PF03816"/>
    </source>
</evidence>
<evidence type="ECO:0000256" key="4">
    <source>
        <dbReference type="ARBA" id="ARBA00022692"/>
    </source>
</evidence>
<evidence type="ECO:0000256" key="5">
    <source>
        <dbReference type="ARBA" id="ARBA00022968"/>
    </source>
</evidence>
<dbReference type="PANTHER" id="PTHR33392:SF8">
    <property type="entry name" value="REGULATORY PROTEIN MSRR"/>
    <property type="match status" value="1"/>
</dbReference>
<keyword evidence="5" id="KW-0735">Signal-anchor</keyword>
<keyword evidence="9" id="KW-0804">Transcription</keyword>
<keyword evidence="14" id="KW-1185">Reference proteome</keyword>
<keyword evidence="4" id="KW-0812">Transmembrane</keyword>
<keyword evidence="3" id="KW-1003">Cell membrane</keyword>
<sequence length="315" mass="35632">MDRVKRVRVKKVKKKRRKIIKRLFTILLLLIIAAAGYSIYEYNKGLSESDGSFTKDGQFEFHGEGSDLDEVNILVLGIDSRGEEHSRSDSMMVVHYNQKQKQPKLISIMRDSYVDIPGHDKQKINAAYAFGGPELVRKTLKENFGLDINYYAVVDFKGFAKIVDAIAPDGIEVDVPKKMSYGIGTTIEPGKQILHGDKLLGYVRFRHDRESDFGRVRRQQEIFSKLEKEAMSMGNIAKLPKLLGIIDPYVETNIPNGFLFSAGKDYILGSVKETKSFRLPVDGSFTNKTDPTYGAVLDLDLEQNKEALHQFLDES</sequence>
<gene>
    <name evidence="13" type="ORF">S101395_04499</name>
</gene>
<keyword evidence="6" id="KW-1133">Transmembrane helix</keyword>
<dbReference type="GeneID" id="92851558"/>
<evidence type="ECO:0000256" key="11">
    <source>
        <dbReference type="ARBA" id="ARBA00040752"/>
    </source>
</evidence>
<proteinExistence type="inferred from homology"/>
<evidence type="ECO:0000256" key="9">
    <source>
        <dbReference type="ARBA" id="ARBA00023163"/>
    </source>
</evidence>
<evidence type="ECO:0000256" key="10">
    <source>
        <dbReference type="ARBA" id="ARBA00037178"/>
    </source>
</evidence>
<reference evidence="13 14" key="1">
    <citation type="submission" date="2017-06" db="EMBL/GenBank/DDBJ databases">
        <title>Genome sequence of Bacillus sonorensis strain SRCM101395.</title>
        <authorList>
            <person name="Cho S.H."/>
        </authorList>
    </citation>
    <scope>NUCLEOTIDE SEQUENCE [LARGE SCALE GENOMIC DNA]</scope>
    <source>
        <strain evidence="13 14">SRCM101395</strain>
    </source>
</reference>
<evidence type="ECO:0000256" key="3">
    <source>
        <dbReference type="ARBA" id="ARBA00022475"/>
    </source>
</evidence>
<dbReference type="Pfam" id="PF03816">
    <property type="entry name" value="LytR_cpsA_psr"/>
    <property type="match status" value="1"/>
</dbReference>
<evidence type="ECO:0000313" key="14">
    <source>
        <dbReference type="Proteomes" id="UP000196877"/>
    </source>
</evidence>
<dbReference type="PANTHER" id="PTHR33392">
    <property type="entry name" value="POLYISOPRENYL-TEICHOIC ACID--PEPTIDOGLYCAN TEICHOIC ACID TRANSFERASE TAGU"/>
    <property type="match status" value="1"/>
</dbReference>
<organism evidence="13 14">
    <name type="scientific">Bacillus sonorensis</name>
    <dbReference type="NCBI Taxonomy" id="119858"/>
    <lineage>
        <taxon>Bacteria</taxon>
        <taxon>Bacillati</taxon>
        <taxon>Bacillota</taxon>
        <taxon>Bacilli</taxon>
        <taxon>Bacillales</taxon>
        <taxon>Bacillaceae</taxon>
        <taxon>Bacillus</taxon>
    </lineage>
</organism>
<comment type="subcellular location">
    <subcellularLocation>
        <location evidence="1">Cell membrane</location>
        <topology evidence="1">Single-pass type II membrane protein</topology>
    </subcellularLocation>
</comment>
<dbReference type="Gene3D" id="3.40.630.190">
    <property type="entry name" value="LCP protein"/>
    <property type="match status" value="1"/>
</dbReference>
<dbReference type="RefSeq" id="WP_006638737.1">
    <property type="nucleotide sequence ID" value="NZ_BORD01000009.1"/>
</dbReference>
<comment type="similarity">
    <text evidence="2">Belongs to the LytR/CpsA/Psr (LCP) family.</text>
</comment>
<name>A0ABN5AJR1_9BACI</name>